<evidence type="ECO:0000313" key="9">
    <source>
        <dbReference type="EMBL" id="CAD7649744.1"/>
    </source>
</evidence>
<dbReference type="GO" id="GO:0005634">
    <property type="term" value="C:nucleus"/>
    <property type="evidence" value="ECO:0007669"/>
    <property type="project" value="UniProtKB-SubCell"/>
</dbReference>
<dbReference type="GO" id="GO:0018025">
    <property type="term" value="F:calmodulin-lysine N-methyltransferase activity"/>
    <property type="evidence" value="ECO:0007669"/>
    <property type="project" value="UniProtKB-EC"/>
</dbReference>
<keyword evidence="7" id="KW-0808">Transferase</keyword>
<evidence type="ECO:0000256" key="7">
    <source>
        <dbReference type="ARBA" id="ARBA00022679"/>
    </source>
</evidence>
<gene>
    <name evidence="9" type="ORF">ONB1V03_LOCUS7444</name>
</gene>
<dbReference type="Gene3D" id="3.40.50.150">
    <property type="entry name" value="Vaccinia Virus protein VP39"/>
    <property type="match status" value="1"/>
</dbReference>
<dbReference type="PANTHER" id="PTHR13539:SF3">
    <property type="entry name" value="CALMODULIN-LYSINE N-METHYLTRANSFERASE"/>
    <property type="match status" value="1"/>
</dbReference>
<dbReference type="AlphaFoldDB" id="A0A7R9LXG7"/>
<dbReference type="EMBL" id="OC918621">
    <property type="protein sequence ID" value="CAD7649744.1"/>
    <property type="molecule type" value="Genomic_DNA"/>
</dbReference>
<evidence type="ECO:0000313" key="10">
    <source>
        <dbReference type="Proteomes" id="UP000728032"/>
    </source>
</evidence>
<keyword evidence="5" id="KW-0963">Cytoplasm</keyword>
<dbReference type="EMBL" id="CAJPVJ010003796">
    <property type="protein sequence ID" value="CAG2167950.1"/>
    <property type="molecule type" value="Genomic_DNA"/>
</dbReference>
<comment type="subcellular location">
    <subcellularLocation>
        <location evidence="2">Cytoplasm</location>
    </subcellularLocation>
    <subcellularLocation>
        <location evidence="1">Nucleus</location>
    </subcellularLocation>
</comment>
<name>A0A7R9LXG7_9ACAR</name>
<dbReference type="Pfam" id="PF10294">
    <property type="entry name" value="Methyltransf_16"/>
    <property type="match status" value="1"/>
</dbReference>
<dbReference type="PANTHER" id="PTHR13539">
    <property type="entry name" value="CALMODULIN-LYSINE N-METHYLTRANSFERASE"/>
    <property type="match status" value="1"/>
</dbReference>
<evidence type="ECO:0000256" key="6">
    <source>
        <dbReference type="ARBA" id="ARBA00022603"/>
    </source>
</evidence>
<evidence type="ECO:0000256" key="4">
    <source>
        <dbReference type="ARBA" id="ARBA00020594"/>
    </source>
</evidence>
<dbReference type="GO" id="GO:0005737">
    <property type="term" value="C:cytoplasm"/>
    <property type="evidence" value="ECO:0007669"/>
    <property type="project" value="UniProtKB-SubCell"/>
</dbReference>
<evidence type="ECO:0000256" key="1">
    <source>
        <dbReference type="ARBA" id="ARBA00004123"/>
    </source>
</evidence>
<dbReference type="GO" id="GO:0032259">
    <property type="term" value="P:methylation"/>
    <property type="evidence" value="ECO:0007669"/>
    <property type="project" value="UniProtKB-KW"/>
</dbReference>
<dbReference type="InterPro" id="IPR025800">
    <property type="entry name" value="CaM-Lys-N-MeTrfase"/>
</dbReference>
<keyword evidence="8" id="KW-0539">Nucleus</keyword>
<organism evidence="9">
    <name type="scientific">Oppiella nova</name>
    <dbReference type="NCBI Taxonomy" id="334625"/>
    <lineage>
        <taxon>Eukaryota</taxon>
        <taxon>Metazoa</taxon>
        <taxon>Ecdysozoa</taxon>
        <taxon>Arthropoda</taxon>
        <taxon>Chelicerata</taxon>
        <taxon>Arachnida</taxon>
        <taxon>Acari</taxon>
        <taxon>Acariformes</taxon>
        <taxon>Sarcoptiformes</taxon>
        <taxon>Oribatida</taxon>
        <taxon>Brachypylina</taxon>
        <taxon>Oppioidea</taxon>
        <taxon>Oppiidae</taxon>
        <taxon>Oppiella</taxon>
    </lineage>
</organism>
<keyword evidence="10" id="KW-1185">Reference proteome</keyword>
<dbReference type="Proteomes" id="UP000728032">
    <property type="component" value="Unassembled WGS sequence"/>
</dbReference>
<dbReference type="SUPFAM" id="SSF53335">
    <property type="entry name" value="S-adenosyl-L-methionine-dependent methyltransferases"/>
    <property type="match status" value="1"/>
</dbReference>
<dbReference type="EC" id="2.1.1.60" evidence="3"/>
<reference evidence="9" key="1">
    <citation type="submission" date="2020-11" db="EMBL/GenBank/DDBJ databases">
        <authorList>
            <person name="Tran Van P."/>
        </authorList>
    </citation>
    <scope>NUCLEOTIDE SEQUENCE</scope>
</reference>
<evidence type="ECO:0000256" key="8">
    <source>
        <dbReference type="ARBA" id="ARBA00023242"/>
    </source>
</evidence>
<dbReference type="OrthoDB" id="413520at2759"/>
<dbReference type="InterPro" id="IPR019410">
    <property type="entry name" value="Methyltransf_16"/>
</dbReference>
<protein>
    <recommendedName>
        <fullName evidence="4">Calmodulin-lysine N-methyltransferase</fullName>
        <ecNumber evidence="3">2.1.1.60</ecNumber>
    </recommendedName>
</protein>
<keyword evidence="6" id="KW-0489">Methyltransferase</keyword>
<evidence type="ECO:0000256" key="3">
    <source>
        <dbReference type="ARBA" id="ARBA00011914"/>
    </source>
</evidence>
<proteinExistence type="predicted"/>
<evidence type="ECO:0000256" key="5">
    <source>
        <dbReference type="ARBA" id="ARBA00022490"/>
    </source>
</evidence>
<evidence type="ECO:0000256" key="2">
    <source>
        <dbReference type="ARBA" id="ARBA00004496"/>
    </source>
</evidence>
<sequence length="357" mass="40376">MSAEDRATGAEHVIGTHTAPDCQSLIASIVCPKRSMPSNARLRWKILSTALQPKTSPPDPQASTPPVGSCRRFESFGLIELRTKCGDNEDNCQQISKEDHSMSTDSHPKRSLLDGKWYECRLWDNRRQSFDRTVVDIKILTERIAIHELTDPKTDNTGNVCLWPSEEVLSYYVHENRSLFTGKLVVELGGGMTCLSGLATAIFTDAKQVVVTDGNQRCVSNVQTIIDGNRHRLRAAIKCRRLVWGEDSHFNDLSGGVDVIVCSDCLYFDDSRHLLVHTIRKLLNSTGIAIILAPKRGQTFERFVRLADEWFDLQIIEDYDQLVTDLHQKFVSKETESHYTPDLHYPVMIRMTNRSSV</sequence>
<accession>A0A7R9LXG7</accession>
<dbReference type="InterPro" id="IPR029063">
    <property type="entry name" value="SAM-dependent_MTases_sf"/>
</dbReference>